<sequence>MPQRIPKAVIYTFLEKYTRPVSLTSLDPDFRKCPITHREFTERDNSYVYPNYDPDNPDYPVRVVVCSHIFGRQAIEKHMCEDAPWSHTCPICRQTWVPPARTSRTSLLEDTMNVLVKIEKMQDLNDRVRDGLRMLGNKSGNLDRDPTLGDVEMEDMRRASELLTDGLLQTERLLERMSDLFLSNRRL</sequence>
<accession>A0A9P9IGL1</accession>
<proteinExistence type="predicted"/>
<protein>
    <submittedName>
        <fullName evidence="1">Uncharacterized protein</fullName>
    </submittedName>
</protein>
<dbReference type="Gene3D" id="3.30.40.10">
    <property type="entry name" value="Zinc/RING finger domain, C3HC4 (zinc finger)"/>
    <property type="match status" value="1"/>
</dbReference>
<dbReference type="OrthoDB" id="5600418at2759"/>
<keyword evidence="2" id="KW-1185">Reference proteome</keyword>
<reference evidence="1" key="1">
    <citation type="journal article" date="2021" name="Nat. Commun.">
        <title>Genetic determinants of endophytism in the Arabidopsis root mycobiome.</title>
        <authorList>
            <person name="Mesny F."/>
            <person name="Miyauchi S."/>
            <person name="Thiergart T."/>
            <person name="Pickel B."/>
            <person name="Atanasova L."/>
            <person name="Karlsson M."/>
            <person name="Huettel B."/>
            <person name="Barry K.W."/>
            <person name="Haridas S."/>
            <person name="Chen C."/>
            <person name="Bauer D."/>
            <person name="Andreopoulos W."/>
            <person name="Pangilinan J."/>
            <person name="LaButti K."/>
            <person name="Riley R."/>
            <person name="Lipzen A."/>
            <person name="Clum A."/>
            <person name="Drula E."/>
            <person name="Henrissat B."/>
            <person name="Kohler A."/>
            <person name="Grigoriev I.V."/>
            <person name="Martin F.M."/>
            <person name="Hacquard S."/>
        </authorList>
    </citation>
    <scope>NUCLEOTIDE SEQUENCE</scope>
    <source>
        <strain evidence="1">MPI-CAGE-CH-0243</strain>
    </source>
</reference>
<dbReference type="Proteomes" id="UP000700596">
    <property type="component" value="Unassembled WGS sequence"/>
</dbReference>
<name>A0A9P9IGL1_9PLEO</name>
<comment type="caution">
    <text evidence="1">The sequence shown here is derived from an EMBL/GenBank/DDBJ whole genome shotgun (WGS) entry which is preliminary data.</text>
</comment>
<organism evidence="1 2">
    <name type="scientific">Dendryphion nanum</name>
    <dbReference type="NCBI Taxonomy" id="256645"/>
    <lineage>
        <taxon>Eukaryota</taxon>
        <taxon>Fungi</taxon>
        <taxon>Dikarya</taxon>
        <taxon>Ascomycota</taxon>
        <taxon>Pezizomycotina</taxon>
        <taxon>Dothideomycetes</taxon>
        <taxon>Pleosporomycetidae</taxon>
        <taxon>Pleosporales</taxon>
        <taxon>Torulaceae</taxon>
        <taxon>Dendryphion</taxon>
    </lineage>
</organism>
<dbReference type="EMBL" id="JAGMWT010000011">
    <property type="protein sequence ID" value="KAH7119896.1"/>
    <property type="molecule type" value="Genomic_DNA"/>
</dbReference>
<gene>
    <name evidence="1" type="ORF">B0J11DRAFT_582393</name>
</gene>
<dbReference type="AlphaFoldDB" id="A0A9P9IGL1"/>
<evidence type="ECO:0000313" key="1">
    <source>
        <dbReference type="EMBL" id="KAH7119896.1"/>
    </source>
</evidence>
<dbReference type="InterPro" id="IPR013083">
    <property type="entry name" value="Znf_RING/FYVE/PHD"/>
</dbReference>
<evidence type="ECO:0000313" key="2">
    <source>
        <dbReference type="Proteomes" id="UP000700596"/>
    </source>
</evidence>
<dbReference type="SUPFAM" id="SSF57850">
    <property type="entry name" value="RING/U-box"/>
    <property type="match status" value="1"/>
</dbReference>